<feature type="binding site" description="axial binding residue" evidence="7">
    <location>
        <position position="458"/>
    </location>
    <ligand>
        <name>heme</name>
        <dbReference type="ChEBI" id="CHEBI:30413"/>
    </ligand>
    <ligandPart>
        <name>Fe</name>
        <dbReference type="ChEBI" id="CHEBI:18248"/>
    </ligandPart>
</feature>
<evidence type="ECO:0008006" key="12">
    <source>
        <dbReference type="Google" id="ProtNLM"/>
    </source>
</evidence>
<evidence type="ECO:0000256" key="5">
    <source>
        <dbReference type="ARBA" id="ARBA00023004"/>
    </source>
</evidence>
<dbReference type="STRING" id="569365.A0A0D2DGZ3"/>
<name>A0A0D2DGZ3_9EURO</name>
<keyword evidence="6 8" id="KW-0503">Monooxygenase</keyword>
<evidence type="ECO:0000256" key="4">
    <source>
        <dbReference type="ARBA" id="ARBA00023002"/>
    </source>
</evidence>
<dbReference type="GO" id="GO:0004497">
    <property type="term" value="F:monooxygenase activity"/>
    <property type="evidence" value="ECO:0007669"/>
    <property type="project" value="UniProtKB-KW"/>
</dbReference>
<keyword evidence="5 7" id="KW-0408">Iron</keyword>
<dbReference type="GO" id="GO:0020037">
    <property type="term" value="F:heme binding"/>
    <property type="evidence" value="ECO:0007669"/>
    <property type="project" value="InterPro"/>
</dbReference>
<sequence>MDGTSSSPVRQAVLYALPFLRAYWYLLIPLYMVLRFLVQRYNSPLRVYPGPFIASGSRIFKLVSVASGKTEKSRIDLHRKYGRVVRLGPNELSFASPQAAKEVLAAGKGFYKTDFYSVFPPPENPDIFTEIREDVHAQKKRVAAHPYSMSAMQQLTPIVARIIQKFGSKLDGFCSTPNEPFDLGDWLHFFAFDVLGEVAFSRQFGFMDAGYDVENAIKTIDDSQWYNSIVGQMPFLDHFLRRNPINRFLPGLAIKDAHITRMAWGEVQKRKPYDSGIVHTEHKDLLSSLVKGHQANPDKFSEADIFSVVHGAIFAGSDSTASTMQSFFYYVLNSKSVYSKILEEVDAAYEKAGDVSLLEWSDSQQLEYFQAALRESMRLRPGVGVDISRLVPPGGAVVDGQKYPGGTSLAFNAWVLHRDEEIFGPDVENFRPERWLDKEKAKNMDRFMFQFGGGSHLCLGKNLALLEINKVVPFLLRNYYFELVNPGVPLKHHTTFFVVQHGLIVYMKKRKF</sequence>
<feature type="transmembrane region" description="Helical" evidence="9">
    <location>
        <begin position="12"/>
        <end position="34"/>
    </location>
</feature>
<dbReference type="FunFam" id="1.10.630.10:FF:000050">
    <property type="entry name" value="Cytochrome P450 monooxygenase"/>
    <property type="match status" value="1"/>
</dbReference>
<evidence type="ECO:0000256" key="8">
    <source>
        <dbReference type="RuleBase" id="RU000461"/>
    </source>
</evidence>
<dbReference type="GeneID" id="27340935"/>
<dbReference type="InterPro" id="IPR017972">
    <property type="entry name" value="Cyt_P450_CS"/>
</dbReference>
<dbReference type="EMBL" id="KN847040">
    <property type="protein sequence ID" value="KIW35014.1"/>
    <property type="molecule type" value="Genomic_DNA"/>
</dbReference>
<keyword evidence="3 7" id="KW-0479">Metal-binding</keyword>
<organism evidence="10 11">
    <name type="scientific">Cladophialophora immunda</name>
    <dbReference type="NCBI Taxonomy" id="569365"/>
    <lineage>
        <taxon>Eukaryota</taxon>
        <taxon>Fungi</taxon>
        <taxon>Dikarya</taxon>
        <taxon>Ascomycota</taxon>
        <taxon>Pezizomycotina</taxon>
        <taxon>Eurotiomycetes</taxon>
        <taxon>Chaetothyriomycetidae</taxon>
        <taxon>Chaetothyriales</taxon>
        <taxon>Herpotrichiellaceae</taxon>
        <taxon>Cladophialophora</taxon>
    </lineage>
</organism>
<keyword evidence="9" id="KW-0812">Transmembrane</keyword>
<reference evidence="10 11" key="1">
    <citation type="submission" date="2015-01" db="EMBL/GenBank/DDBJ databases">
        <title>The Genome Sequence of Cladophialophora immunda CBS83496.</title>
        <authorList>
            <consortium name="The Broad Institute Genomics Platform"/>
            <person name="Cuomo C."/>
            <person name="de Hoog S."/>
            <person name="Gorbushina A."/>
            <person name="Stielow B."/>
            <person name="Teixiera M."/>
            <person name="Abouelleil A."/>
            <person name="Chapman S.B."/>
            <person name="Priest M."/>
            <person name="Young S.K."/>
            <person name="Wortman J."/>
            <person name="Nusbaum C."/>
            <person name="Birren B."/>
        </authorList>
    </citation>
    <scope>NUCLEOTIDE SEQUENCE [LARGE SCALE GENOMIC DNA]</scope>
    <source>
        <strain evidence="10 11">CBS 83496</strain>
    </source>
</reference>
<dbReference type="PANTHER" id="PTHR24305:SF232">
    <property type="entry name" value="P450, PUTATIVE (EUROFUNG)-RELATED"/>
    <property type="match status" value="1"/>
</dbReference>
<comment type="similarity">
    <text evidence="2 8">Belongs to the cytochrome P450 family.</text>
</comment>
<dbReference type="Gene3D" id="1.10.630.10">
    <property type="entry name" value="Cytochrome P450"/>
    <property type="match status" value="1"/>
</dbReference>
<dbReference type="PROSITE" id="PS00086">
    <property type="entry name" value="CYTOCHROME_P450"/>
    <property type="match status" value="1"/>
</dbReference>
<keyword evidence="9" id="KW-0472">Membrane</keyword>
<keyword evidence="4 8" id="KW-0560">Oxidoreductase</keyword>
<dbReference type="SUPFAM" id="SSF48264">
    <property type="entry name" value="Cytochrome P450"/>
    <property type="match status" value="1"/>
</dbReference>
<dbReference type="OrthoDB" id="3934656at2759"/>
<dbReference type="CDD" id="cd11060">
    <property type="entry name" value="CYP57A1-like"/>
    <property type="match status" value="1"/>
</dbReference>
<dbReference type="InterPro" id="IPR050121">
    <property type="entry name" value="Cytochrome_P450_monoxygenase"/>
</dbReference>
<keyword evidence="9" id="KW-1133">Transmembrane helix</keyword>
<dbReference type="InterPro" id="IPR036396">
    <property type="entry name" value="Cyt_P450_sf"/>
</dbReference>
<dbReference type="AlphaFoldDB" id="A0A0D2DGZ3"/>
<gene>
    <name evidence="10" type="ORF">PV07_01741</name>
</gene>
<dbReference type="VEuPathDB" id="FungiDB:PV07_01741"/>
<evidence type="ECO:0000256" key="6">
    <source>
        <dbReference type="ARBA" id="ARBA00023033"/>
    </source>
</evidence>
<evidence type="ECO:0000256" key="7">
    <source>
        <dbReference type="PIRSR" id="PIRSR602401-1"/>
    </source>
</evidence>
<dbReference type="HOGENOM" id="CLU_001570_14_0_1"/>
<evidence type="ECO:0000313" key="10">
    <source>
        <dbReference type="EMBL" id="KIW35014.1"/>
    </source>
</evidence>
<evidence type="ECO:0000256" key="2">
    <source>
        <dbReference type="ARBA" id="ARBA00010617"/>
    </source>
</evidence>
<dbReference type="InterPro" id="IPR002401">
    <property type="entry name" value="Cyt_P450_E_grp-I"/>
</dbReference>
<accession>A0A0D2DGZ3</accession>
<dbReference type="RefSeq" id="XP_016255230.1">
    <property type="nucleotide sequence ID" value="XM_016388302.1"/>
</dbReference>
<evidence type="ECO:0000256" key="9">
    <source>
        <dbReference type="SAM" id="Phobius"/>
    </source>
</evidence>
<dbReference type="PRINTS" id="PR00385">
    <property type="entry name" value="P450"/>
</dbReference>
<dbReference type="Pfam" id="PF00067">
    <property type="entry name" value="p450"/>
    <property type="match status" value="1"/>
</dbReference>
<dbReference type="GO" id="GO:0005506">
    <property type="term" value="F:iron ion binding"/>
    <property type="evidence" value="ECO:0007669"/>
    <property type="project" value="InterPro"/>
</dbReference>
<proteinExistence type="inferred from homology"/>
<keyword evidence="7 8" id="KW-0349">Heme</keyword>
<dbReference type="GO" id="GO:0016705">
    <property type="term" value="F:oxidoreductase activity, acting on paired donors, with incorporation or reduction of molecular oxygen"/>
    <property type="evidence" value="ECO:0007669"/>
    <property type="project" value="InterPro"/>
</dbReference>
<dbReference type="InterPro" id="IPR001128">
    <property type="entry name" value="Cyt_P450"/>
</dbReference>
<evidence type="ECO:0000256" key="1">
    <source>
        <dbReference type="ARBA" id="ARBA00001971"/>
    </source>
</evidence>
<evidence type="ECO:0000256" key="3">
    <source>
        <dbReference type="ARBA" id="ARBA00022723"/>
    </source>
</evidence>
<protein>
    <recommendedName>
        <fullName evidence="12">Cytochrome P450 oxidoreductase</fullName>
    </recommendedName>
</protein>
<dbReference type="PRINTS" id="PR00463">
    <property type="entry name" value="EP450I"/>
</dbReference>
<keyword evidence="11" id="KW-1185">Reference proteome</keyword>
<dbReference type="Proteomes" id="UP000054466">
    <property type="component" value="Unassembled WGS sequence"/>
</dbReference>
<comment type="cofactor">
    <cofactor evidence="1 7">
        <name>heme</name>
        <dbReference type="ChEBI" id="CHEBI:30413"/>
    </cofactor>
</comment>
<evidence type="ECO:0000313" key="11">
    <source>
        <dbReference type="Proteomes" id="UP000054466"/>
    </source>
</evidence>
<dbReference type="PANTHER" id="PTHR24305">
    <property type="entry name" value="CYTOCHROME P450"/>
    <property type="match status" value="1"/>
</dbReference>